<feature type="domain" description="RNA polymerase sigma factor 54 DNA-binding" evidence="10">
    <location>
        <begin position="300"/>
        <end position="456"/>
    </location>
</feature>
<comment type="similarity">
    <text evidence="1 9">Belongs to the sigma-54 factor family.</text>
</comment>
<gene>
    <name evidence="12" type="primary">rpoN</name>
    <name evidence="12" type="ORF">LMS43_01270</name>
</gene>
<accession>A0ABT8EF51</accession>
<keyword evidence="6 9" id="KW-0731">Sigma factor</keyword>
<evidence type="ECO:0000256" key="5">
    <source>
        <dbReference type="ARBA" id="ARBA00023015"/>
    </source>
</evidence>
<evidence type="ECO:0000256" key="3">
    <source>
        <dbReference type="ARBA" id="ARBA00022679"/>
    </source>
</evidence>
<protein>
    <recommendedName>
        <fullName evidence="9">RNA polymerase sigma-54 factor</fullName>
    </recommendedName>
</protein>
<dbReference type="InterPro" id="IPR038709">
    <property type="entry name" value="RpoN_core-bd_sf"/>
</dbReference>
<keyword evidence="13" id="KW-1185">Reference proteome</keyword>
<feature type="domain" description="RNA polymerase sigma factor 54 core-binding" evidence="11">
    <location>
        <begin position="96"/>
        <end position="288"/>
    </location>
</feature>
<dbReference type="PROSITE" id="PS50044">
    <property type="entry name" value="SIGMA54_3"/>
    <property type="match status" value="1"/>
</dbReference>
<proteinExistence type="inferred from homology"/>
<evidence type="ECO:0000313" key="12">
    <source>
        <dbReference type="EMBL" id="MDN4119909.1"/>
    </source>
</evidence>
<dbReference type="Pfam" id="PF00309">
    <property type="entry name" value="Sigma54_AID"/>
    <property type="match status" value="1"/>
</dbReference>
<sequence length="464" mass="52020">MLARQILDLRQQQKLALTPQLQQSIKLLQLSGAELDQEILQALLDNPMLERVDDPLEYGIKEAEPLSQSEPEVLSVLDFTNLGASSGAEDDLDWLQNMAQSEGLSAYLERQLAAKHIDQRERALAQLIIAELDDNAYLETSLEELLLYLPDELEVELSELEEALYLVQSLDPAGVGARDLAECLTLQLQRVQAKHVDPILACAYVLIQEHLNSLSSMHKLKHALGTRYGANVLQAAHKRVLALDPKPGRAWTQNTADFITPDVLLREVSGRWQVRLNPWAVPRLRLAQMDEHALLQSPSLQQARQKASGFIRGVSQRFATVLRVANAIVERQQAFFSEGQTAMQPLQLRDIALATELHESTVSRATRLKYMQTPLGMFELKYFFSTAVAGFGAQAPLSALAIRAHIVRLIQSEPAHKPYSDQRLSDMLCRQGIDVARRTVAKYRELEGIESAVQRRMRAHLGHS</sequence>
<dbReference type="PANTHER" id="PTHR32248:SF4">
    <property type="entry name" value="RNA POLYMERASE SIGMA-54 FACTOR"/>
    <property type="match status" value="1"/>
</dbReference>
<comment type="caution">
    <text evidence="12">The sequence shown here is derived from an EMBL/GenBank/DDBJ whole genome shotgun (WGS) entry which is preliminary data.</text>
</comment>
<dbReference type="Gene3D" id="1.10.10.1330">
    <property type="entry name" value="RNA polymerase sigma-54 factor, core-binding domain"/>
    <property type="match status" value="1"/>
</dbReference>
<evidence type="ECO:0000256" key="8">
    <source>
        <dbReference type="ARBA" id="ARBA00023163"/>
    </source>
</evidence>
<evidence type="ECO:0000313" key="13">
    <source>
        <dbReference type="Proteomes" id="UP001168613"/>
    </source>
</evidence>
<evidence type="ECO:0000256" key="2">
    <source>
        <dbReference type="ARBA" id="ARBA00022478"/>
    </source>
</evidence>
<dbReference type="InterPro" id="IPR000394">
    <property type="entry name" value="RNA_pol_sigma_54"/>
</dbReference>
<comment type="function">
    <text evidence="9">Sigma factors are initiation factors that promote the attachment of RNA polymerase to specific initiation sites and are then released.</text>
</comment>
<dbReference type="PRINTS" id="PR00045">
    <property type="entry name" value="SIGMA54FCT"/>
</dbReference>
<evidence type="ECO:0000256" key="1">
    <source>
        <dbReference type="ARBA" id="ARBA00008798"/>
    </source>
</evidence>
<dbReference type="PROSITE" id="PS00718">
    <property type="entry name" value="SIGMA54_2"/>
    <property type="match status" value="1"/>
</dbReference>
<keyword evidence="3 9" id="KW-0808">Transferase</keyword>
<keyword evidence="2 9" id="KW-0240">DNA-directed RNA polymerase</keyword>
<dbReference type="InterPro" id="IPR007634">
    <property type="entry name" value="RNA_pol_sigma_54_DNA-bd"/>
</dbReference>
<reference evidence="12" key="1">
    <citation type="submission" date="2021-11" db="EMBL/GenBank/DDBJ databases">
        <title>Draft genome sequence of Alcaligenes endophyticus type strain CCUG 75668T.</title>
        <authorList>
            <person name="Salva-Serra F."/>
            <person name="Duran R.E."/>
            <person name="Seeger M."/>
            <person name="Moore E.R.B."/>
            <person name="Jaen-Luchoro D."/>
        </authorList>
    </citation>
    <scope>NUCLEOTIDE SEQUENCE</scope>
    <source>
        <strain evidence="12">CCUG 75668</strain>
    </source>
</reference>
<evidence type="ECO:0000256" key="7">
    <source>
        <dbReference type="ARBA" id="ARBA00023125"/>
    </source>
</evidence>
<dbReference type="NCBIfam" id="TIGR02395">
    <property type="entry name" value="rpoN_sigma"/>
    <property type="match status" value="1"/>
</dbReference>
<evidence type="ECO:0000259" key="10">
    <source>
        <dbReference type="Pfam" id="PF04552"/>
    </source>
</evidence>
<dbReference type="EMBL" id="JAJHNU010000001">
    <property type="protein sequence ID" value="MDN4119909.1"/>
    <property type="molecule type" value="Genomic_DNA"/>
</dbReference>
<keyword evidence="7 9" id="KW-0238">DNA-binding</keyword>
<keyword evidence="4 9" id="KW-0548">Nucleotidyltransferase</keyword>
<dbReference type="PIRSF" id="PIRSF000774">
    <property type="entry name" value="RpoN"/>
    <property type="match status" value="1"/>
</dbReference>
<name>A0ABT8EF51_9BURK</name>
<evidence type="ECO:0000256" key="4">
    <source>
        <dbReference type="ARBA" id="ARBA00022695"/>
    </source>
</evidence>
<dbReference type="Pfam" id="PF04552">
    <property type="entry name" value="Sigma54_DBD"/>
    <property type="match status" value="1"/>
</dbReference>
<dbReference type="PANTHER" id="PTHR32248">
    <property type="entry name" value="RNA POLYMERASE SIGMA-54 FACTOR"/>
    <property type="match status" value="1"/>
</dbReference>
<keyword evidence="8 9" id="KW-0804">Transcription</keyword>
<dbReference type="Gene3D" id="1.10.10.60">
    <property type="entry name" value="Homeodomain-like"/>
    <property type="match status" value="1"/>
</dbReference>
<organism evidence="12 13">
    <name type="scientific">Alcaligenes endophyticus</name>
    <dbReference type="NCBI Taxonomy" id="1929088"/>
    <lineage>
        <taxon>Bacteria</taxon>
        <taxon>Pseudomonadati</taxon>
        <taxon>Pseudomonadota</taxon>
        <taxon>Betaproteobacteria</taxon>
        <taxon>Burkholderiales</taxon>
        <taxon>Alcaligenaceae</taxon>
        <taxon>Alcaligenes</taxon>
    </lineage>
</organism>
<dbReference type="RefSeq" id="WP_266122753.1">
    <property type="nucleotide sequence ID" value="NZ_JAJHNU010000001.1"/>
</dbReference>
<evidence type="ECO:0000256" key="6">
    <source>
        <dbReference type="ARBA" id="ARBA00023082"/>
    </source>
</evidence>
<evidence type="ECO:0000256" key="9">
    <source>
        <dbReference type="PIRNR" id="PIRNR000774"/>
    </source>
</evidence>
<dbReference type="InterPro" id="IPR007046">
    <property type="entry name" value="RNA_pol_sigma_54_core-bd"/>
</dbReference>
<dbReference type="Proteomes" id="UP001168613">
    <property type="component" value="Unassembled WGS sequence"/>
</dbReference>
<dbReference type="PROSITE" id="PS00717">
    <property type="entry name" value="SIGMA54_1"/>
    <property type="match status" value="1"/>
</dbReference>
<evidence type="ECO:0000259" key="11">
    <source>
        <dbReference type="Pfam" id="PF04963"/>
    </source>
</evidence>
<dbReference type="Pfam" id="PF04963">
    <property type="entry name" value="Sigma54_CBD"/>
    <property type="match status" value="1"/>
</dbReference>
<keyword evidence="5 9" id="KW-0805">Transcription regulation</keyword>